<accession>A0A077Z6T7</accession>
<dbReference type="InterPro" id="IPR055119">
    <property type="entry name" value="Mig18_Fn1"/>
</dbReference>
<dbReference type="EMBL" id="HG805962">
    <property type="protein sequence ID" value="CDW55544.1"/>
    <property type="molecule type" value="Genomic_DNA"/>
</dbReference>
<feature type="domain" description="Abnormal cell migration protein 18-like fibronectin type I" evidence="2">
    <location>
        <begin position="104"/>
        <end position="171"/>
    </location>
</feature>
<reference evidence="3" key="2">
    <citation type="submission" date="2014-03" db="EMBL/GenBank/DDBJ databases">
        <title>The whipworm genome and dual-species transcriptomics of an intimate host-pathogen interaction.</title>
        <authorList>
            <person name="Foth B.J."/>
            <person name="Tsai I.J."/>
            <person name="Reid A.J."/>
            <person name="Bancroft A.J."/>
            <person name="Nichol S."/>
            <person name="Tracey A."/>
            <person name="Holroyd N."/>
            <person name="Cotton J.A."/>
            <person name="Stanley E.J."/>
            <person name="Zarowiecki M."/>
            <person name="Liu J.Z."/>
            <person name="Huckvale T."/>
            <person name="Cooper P.J."/>
            <person name="Grencis R.K."/>
            <person name="Berriman M."/>
        </authorList>
    </citation>
    <scope>NUCLEOTIDE SEQUENCE [LARGE SCALE GENOMIC DNA]</scope>
</reference>
<evidence type="ECO:0000313" key="3">
    <source>
        <dbReference type="EMBL" id="CDW55544.1"/>
    </source>
</evidence>
<feature type="domain" description="Abnormal cell migration protein 18-like fibronectin type I" evidence="2">
    <location>
        <begin position="43"/>
        <end position="97"/>
    </location>
</feature>
<dbReference type="STRING" id="36087.A0A077Z6T7"/>
<sequence length="351" mass="40165">MAFSIGFAWQSLLLFSLAHQLVIAQNDQASRRTAKRKLCPGGYTDGTEVTKGRYIYHCTNGKLRPKGCLSADGKHLALWQTFPLSGYQLMCALDKNGLLYFKYVGCISNGTIYYPTDTWADKSFWYTCRPLGETLIMEVSGCVYKNHRYDIGEDFRKGDFYFQCHRTSTGTVALRPVACHHKGRRYNIGENYEEDKFWYACTMEAGRAVKKCVGCMHYARRLMDGDRYFINTAIYECTIRQHHSDHRLVGCVQQDDNKIIERRLGCQWLEGNAPYKYMLKCARSKGKEKVKLETVSCFYQMGEGAYAIPPGCFRIVGDKGVACINRPNGPTIEEFPTNDLYKAYYKGVRPC</sequence>
<feature type="domain" description="Abnormal cell migration protein 18-like fibronectin type I" evidence="2">
    <location>
        <begin position="177"/>
        <end position="242"/>
    </location>
</feature>
<evidence type="ECO:0000256" key="1">
    <source>
        <dbReference type="SAM" id="SignalP"/>
    </source>
</evidence>
<feature type="chain" id="PRO_5001728467" description="Abnormal cell migration protein 18-like fibronectin type I domain-containing protein" evidence="1">
    <location>
        <begin position="25"/>
        <end position="351"/>
    </location>
</feature>
<dbReference type="PANTHER" id="PTHR35572">
    <property type="entry name" value="PROTEIN CBG04538-RELATED"/>
    <property type="match status" value="1"/>
</dbReference>
<reference evidence="3" key="1">
    <citation type="submission" date="2014-01" db="EMBL/GenBank/DDBJ databases">
        <authorList>
            <person name="Aslett M."/>
        </authorList>
    </citation>
    <scope>NUCLEOTIDE SEQUENCE</scope>
</reference>
<protein>
    <recommendedName>
        <fullName evidence="2">Abnormal cell migration protein 18-like fibronectin type I domain-containing protein</fullName>
    </recommendedName>
</protein>
<dbReference type="AlphaFoldDB" id="A0A077Z6T7"/>
<organism evidence="3 4">
    <name type="scientific">Trichuris trichiura</name>
    <name type="common">Whipworm</name>
    <name type="synonym">Trichocephalus trichiurus</name>
    <dbReference type="NCBI Taxonomy" id="36087"/>
    <lineage>
        <taxon>Eukaryota</taxon>
        <taxon>Metazoa</taxon>
        <taxon>Ecdysozoa</taxon>
        <taxon>Nematoda</taxon>
        <taxon>Enoplea</taxon>
        <taxon>Dorylaimia</taxon>
        <taxon>Trichinellida</taxon>
        <taxon>Trichuridae</taxon>
        <taxon>Trichuris</taxon>
    </lineage>
</organism>
<dbReference type="InterPro" id="IPR040282">
    <property type="entry name" value="Mig-18-like"/>
</dbReference>
<keyword evidence="4" id="KW-1185">Reference proteome</keyword>
<gene>
    <name evidence="3" type="ORF">TTRE_0000381601</name>
</gene>
<keyword evidence="1" id="KW-0732">Signal</keyword>
<dbReference type="Proteomes" id="UP000030665">
    <property type="component" value="Unassembled WGS sequence"/>
</dbReference>
<feature type="signal peptide" evidence="1">
    <location>
        <begin position="1"/>
        <end position="24"/>
    </location>
</feature>
<name>A0A077Z6T7_TRITR</name>
<dbReference type="Pfam" id="PF23003">
    <property type="entry name" value="Fn1_2"/>
    <property type="match status" value="3"/>
</dbReference>
<evidence type="ECO:0000259" key="2">
    <source>
        <dbReference type="Pfam" id="PF23003"/>
    </source>
</evidence>
<proteinExistence type="predicted"/>
<evidence type="ECO:0000313" key="4">
    <source>
        <dbReference type="Proteomes" id="UP000030665"/>
    </source>
</evidence>
<dbReference type="OrthoDB" id="5911931at2759"/>